<organism evidence="3 4">
    <name type="scientific">Chara braunii</name>
    <name type="common">Braun's stonewort</name>
    <dbReference type="NCBI Taxonomy" id="69332"/>
    <lineage>
        <taxon>Eukaryota</taxon>
        <taxon>Viridiplantae</taxon>
        <taxon>Streptophyta</taxon>
        <taxon>Charophyceae</taxon>
        <taxon>Charales</taxon>
        <taxon>Characeae</taxon>
        <taxon>Chara</taxon>
    </lineage>
</organism>
<feature type="compositionally biased region" description="Polar residues" evidence="1">
    <location>
        <begin position="34"/>
        <end position="43"/>
    </location>
</feature>
<proteinExistence type="predicted"/>
<sequence>MEEEMAREKERLKKEEEEKLKEVDEEEEGPPLQKSGQHSGSNSDEMEKKISEWVANLSLGEEEEVAMYIPKDEQEAAMKKWEAEEDVLTRWAMEDEQRMAWKLAVMREKKRRVEAANATMQELAEVRTALTTQLTPQVHFARELVGAVGSEVAAPKEEEARPRREPVKVKFPDSYSGKREENFDNWEANVKTYVHFQQVSPDQQVLIAIHALRDEAASFARSLVRAANCSDDPVAYSSFTSLIEFLKLLRERFADVARSVKASDRLQTIHSRQWKSARALKGTMDELVAVPDHKVTETQLANLFYRAMLETLRGHFFDKSQDPAMTYDILSREVVAFEAKSASISTYWHKDLDKGKKWKGRTISGQVKTKDSLVLTLDEGSVDEIPYDQIEWGFEEEDSSVGQGRTYAAVAFGGRPQGGRGQGQGGRASGSRFQGDQGVGGRGGNRQAGGRGQGPPQNRPRNRHDAMEVDASTGLSLLFGAAATMTLIMGLHIGLSSKEKIRKFLNETIVESKLVSVGEMAKVE</sequence>
<keyword evidence="2" id="KW-1133">Transmembrane helix</keyword>
<dbReference type="EMBL" id="BFEA01000819">
    <property type="protein sequence ID" value="GBG90543.1"/>
    <property type="molecule type" value="Genomic_DNA"/>
</dbReference>
<feature type="compositionally biased region" description="Basic and acidic residues" evidence="1">
    <location>
        <begin position="1"/>
        <end position="22"/>
    </location>
</feature>
<feature type="region of interest" description="Disordered" evidence="1">
    <location>
        <begin position="411"/>
        <end position="464"/>
    </location>
</feature>
<protein>
    <submittedName>
        <fullName evidence="3">Uncharacterized protein</fullName>
    </submittedName>
</protein>
<name>A0A388M7T3_CHABU</name>
<feature type="compositionally biased region" description="Gly residues" evidence="1">
    <location>
        <begin position="415"/>
        <end position="428"/>
    </location>
</feature>
<evidence type="ECO:0000313" key="3">
    <source>
        <dbReference type="EMBL" id="GBG90543.1"/>
    </source>
</evidence>
<evidence type="ECO:0000313" key="4">
    <source>
        <dbReference type="Proteomes" id="UP000265515"/>
    </source>
</evidence>
<keyword evidence="2" id="KW-0472">Membrane</keyword>
<reference evidence="3 4" key="1">
    <citation type="journal article" date="2018" name="Cell">
        <title>The Chara Genome: Secondary Complexity and Implications for Plant Terrestrialization.</title>
        <authorList>
            <person name="Nishiyama T."/>
            <person name="Sakayama H."/>
            <person name="Vries J.D."/>
            <person name="Buschmann H."/>
            <person name="Saint-Marcoux D."/>
            <person name="Ullrich K.K."/>
            <person name="Haas F.B."/>
            <person name="Vanderstraeten L."/>
            <person name="Becker D."/>
            <person name="Lang D."/>
            <person name="Vosolsobe S."/>
            <person name="Rombauts S."/>
            <person name="Wilhelmsson P.K.I."/>
            <person name="Janitza P."/>
            <person name="Kern R."/>
            <person name="Heyl A."/>
            <person name="Rumpler F."/>
            <person name="Villalobos L.I.A.C."/>
            <person name="Clay J.M."/>
            <person name="Skokan R."/>
            <person name="Toyoda A."/>
            <person name="Suzuki Y."/>
            <person name="Kagoshima H."/>
            <person name="Schijlen E."/>
            <person name="Tajeshwar N."/>
            <person name="Catarino B."/>
            <person name="Hetherington A.J."/>
            <person name="Saltykova A."/>
            <person name="Bonnot C."/>
            <person name="Breuninger H."/>
            <person name="Symeonidi A."/>
            <person name="Radhakrishnan G.V."/>
            <person name="Van Nieuwerburgh F."/>
            <person name="Deforce D."/>
            <person name="Chang C."/>
            <person name="Karol K.G."/>
            <person name="Hedrich R."/>
            <person name="Ulvskov P."/>
            <person name="Glockner G."/>
            <person name="Delwiche C.F."/>
            <person name="Petrasek J."/>
            <person name="Van de Peer Y."/>
            <person name="Friml J."/>
            <person name="Beilby M."/>
            <person name="Dolan L."/>
            <person name="Kohara Y."/>
            <person name="Sugano S."/>
            <person name="Fujiyama A."/>
            <person name="Delaux P.-M."/>
            <person name="Quint M."/>
            <person name="TheiBen G."/>
            <person name="Hagemann M."/>
            <person name="Harholt J."/>
            <person name="Dunand C."/>
            <person name="Zachgo S."/>
            <person name="Langdale J."/>
            <person name="Maumus F."/>
            <person name="Straeten D.V.D."/>
            <person name="Gould S.B."/>
            <person name="Rensing S.A."/>
        </authorList>
    </citation>
    <scope>NUCLEOTIDE SEQUENCE [LARGE SCALE GENOMIC DNA]</scope>
    <source>
        <strain evidence="3 4">S276</strain>
    </source>
</reference>
<feature type="region of interest" description="Disordered" evidence="1">
    <location>
        <begin position="1"/>
        <end position="49"/>
    </location>
</feature>
<gene>
    <name evidence="3" type="ORF">CBR_g50886</name>
</gene>
<evidence type="ECO:0000256" key="1">
    <source>
        <dbReference type="SAM" id="MobiDB-lite"/>
    </source>
</evidence>
<keyword evidence="4" id="KW-1185">Reference proteome</keyword>
<comment type="caution">
    <text evidence="3">The sequence shown here is derived from an EMBL/GenBank/DDBJ whole genome shotgun (WGS) entry which is preliminary data.</text>
</comment>
<dbReference type="Gramene" id="GBG90543">
    <property type="protein sequence ID" value="GBG90543"/>
    <property type="gene ID" value="CBR_g50886"/>
</dbReference>
<dbReference type="AlphaFoldDB" id="A0A388M7T3"/>
<keyword evidence="2" id="KW-0812">Transmembrane</keyword>
<feature type="compositionally biased region" description="Gly residues" evidence="1">
    <location>
        <begin position="437"/>
        <end position="453"/>
    </location>
</feature>
<dbReference type="Proteomes" id="UP000265515">
    <property type="component" value="Unassembled WGS sequence"/>
</dbReference>
<evidence type="ECO:0000256" key="2">
    <source>
        <dbReference type="SAM" id="Phobius"/>
    </source>
</evidence>
<dbReference type="OrthoDB" id="19329at2759"/>
<feature type="transmembrane region" description="Helical" evidence="2">
    <location>
        <begin position="475"/>
        <end position="495"/>
    </location>
</feature>
<accession>A0A388M7T3</accession>